<evidence type="ECO:0000256" key="7">
    <source>
        <dbReference type="SAM" id="SignalP"/>
    </source>
</evidence>
<reference evidence="8 9" key="1">
    <citation type="journal article" date="2024" name="IMA Fungus">
        <title>Apiospora arundinis, a panoply of carbohydrate-active enzymes and secondary metabolites.</title>
        <authorList>
            <person name="Sorensen T."/>
            <person name="Petersen C."/>
            <person name="Muurmann A.T."/>
            <person name="Christiansen J.V."/>
            <person name="Brundto M.L."/>
            <person name="Overgaard C.K."/>
            <person name="Boysen A.T."/>
            <person name="Wollenberg R.D."/>
            <person name="Larsen T.O."/>
            <person name="Sorensen J.L."/>
            <person name="Nielsen K.L."/>
            <person name="Sondergaard T.E."/>
        </authorList>
    </citation>
    <scope>NUCLEOTIDE SEQUENCE [LARGE SCALE GENOMIC DNA]</scope>
    <source>
        <strain evidence="8 9">AAU 773</strain>
    </source>
</reference>
<keyword evidence="7" id="KW-0732">Signal</keyword>
<dbReference type="PANTHER" id="PTHR15549">
    <property type="entry name" value="PAIRED IMMUNOGLOBULIN-LIKE TYPE 2 RECEPTOR"/>
    <property type="match status" value="1"/>
</dbReference>
<dbReference type="InterPro" id="IPR051694">
    <property type="entry name" value="Immunoregulatory_rcpt-like"/>
</dbReference>
<evidence type="ECO:0000256" key="2">
    <source>
        <dbReference type="ARBA" id="ARBA00022692"/>
    </source>
</evidence>
<proteinExistence type="predicted"/>
<feature type="signal peptide" evidence="7">
    <location>
        <begin position="1"/>
        <end position="19"/>
    </location>
</feature>
<evidence type="ECO:0000256" key="1">
    <source>
        <dbReference type="ARBA" id="ARBA00004167"/>
    </source>
</evidence>
<dbReference type="EMBL" id="JAPCWZ010000006">
    <property type="protein sequence ID" value="KAK8859313.1"/>
    <property type="molecule type" value="Genomic_DNA"/>
</dbReference>
<comment type="subcellular location">
    <subcellularLocation>
        <location evidence="1">Membrane</location>
        <topology evidence="1">Single-pass membrane protein</topology>
    </subcellularLocation>
</comment>
<protein>
    <submittedName>
        <fullName evidence="8">Lpxtg-domain-containing protein</fullName>
    </submittedName>
</protein>
<organism evidence="8 9">
    <name type="scientific">Apiospora arundinis</name>
    <dbReference type="NCBI Taxonomy" id="335852"/>
    <lineage>
        <taxon>Eukaryota</taxon>
        <taxon>Fungi</taxon>
        <taxon>Dikarya</taxon>
        <taxon>Ascomycota</taxon>
        <taxon>Pezizomycotina</taxon>
        <taxon>Sordariomycetes</taxon>
        <taxon>Xylariomycetidae</taxon>
        <taxon>Amphisphaeriales</taxon>
        <taxon>Apiosporaceae</taxon>
        <taxon>Apiospora</taxon>
    </lineage>
</organism>
<dbReference type="Proteomes" id="UP001390339">
    <property type="component" value="Unassembled WGS sequence"/>
</dbReference>
<gene>
    <name evidence="8" type="ORF">PGQ11_010047</name>
</gene>
<comment type="caution">
    <text evidence="8">The sequence shown here is derived from an EMBL/GenBank/DDBJ whole genome shotgun (WGS) entry which is preliminary data.</text>
</comment>
<keyword evidence="4 6" id="KW-0472">Membrane</keyword>
<accession>A0ABR2I8K7</accession>
<keyword evidence="2 6" id="KW-0812">Transmembrane</keyword>
<keyword evidence="3 6" id="KW-1133">Transmembrane helix</keyword>
<sequence length="439" mass="47764">MRLASGIALFGVLLGRAVALRVAPGSQCAVQCGNVLDSTSKNDIVCKEADYKAVSAGQVFQKCVSCESTSDYVSDVSTRPPQQTDLGSMLYNMRYAMAYCLYGDLGNPADIGSNPCLTSTACGPFKQAIEIDQLSTNASTFSYCSLWDFEHSQKCSTCLSVMPDGHILNNFLQVLEGACRISPRPGQTLGFDGDIFSTTVQVNVSTPTPTAAFRSHGPSGPLSLGAIVGVVIGGVVVLLALMGCCVVWNGRRRRKAYLRKREDMQKTWPSPGPGSEMFQTPASDRPLRGWDNDTPVSARPLRAQWDESPVSAATEHTYPGRYFSPYGSQFTSPVSAAERPGPASGWPLEKIHSSNSIGVAISPDSEHHNPFWGDKKGKDREQQQHHDGLENDAYEMQEGVGSAGGYTHQQQQQQQQHQQYYQNTAPVLEHPGYGRRSRE</sequence>
<dbReference type="PANTHER" id="PTHR15549:SF30">
    <property type="entry name" value="MID2 DOMAIN-CONTAINING PROTEIN"/>
    <property type="match status" value="1"/>
</dbReference>
<feature type="compositionally biased region" description="Basic and acidic residues" evidence="5">
    <location>
        <begin position="364"/>
        <end position="389"/>
    </location>
</feature>
<evidence type="ECO:0000313" key="9">
    <source>
        <dbReference type="Proteomes" id="UP001390339"/>
    </source>
</evidence>
<feature type="transmembrane region" description="Helical" evidence="6">
    <location>
        <begin position="224"/>
        <end position="250"/>
    </location>
</feature>
<evidence type="ECO:0000313" key="8">
    <source>
        <dbReference type="EMBL" id="KAK8859313.1"/>
    </source>
</evidence>
<feature type="compositionally biased region" description="Low complexity" evidence="5">
    <location>
        <begin position="408"/>
        <end position="422"/>
    </location>
</feature>
<name>A0ABR2I8K7_9PEZI</name>
<keyword evidence="9" id="KW-1185">Reference proteome</keyword>
<feature type="chain" id="PRO_5045162420" evidence="7">
    <location>
        <begin position="20"/>
        <end position="439"/>
    </location>
</feature>
<evidence type="ECO:0000256" key="4">
    <source>
        <dbReference type="ARBA" id="ARBA00023136"/>
    </source>
</evidence>
<feature type="region of interest" description="Disordered" evidence="5">
    <location>
        <begin position="359"/>
        <end position="439"/>
    </location>
</feature>
<evidence type="ECO:0000256" key="5">
    <source>
        <dbReference type="SAM" id="MobiDB-lite"/>
    </source>
</evidence>
<evidence type="ECO:0000256" key="6">
    <source>
        <dbReference type="SAM" id="Phobius"/>
    </source>
</evidence>
<evidence type="ECO:0000256" key="3">
    <source>
        <dbReference type="ARBA" id="ARBA00022989"/>
    </source>
</evidence>